<protein>
    <recommendedName>
        <fullName evidence="1">HTH luxR-type domain-containing protein</fullName>
    </recommendedName>
</protein>
<dbReference type="AlphaFoldDB" id="A0A926I9U4"/>
<keyword evidence="3" id="KW-1185">Reference proteome</keyword>
<sequence length="267" mass="31205">MKKLEQREWAFIDDIVYFIYSNDNFINDRKTFLSYINQLIPNNFSVFHMPDKTGEHLLCDPIIYIPGEANGANSSHIEAINRYIEEYEEEDFGKWIMLVGKRDVYREMDLIDDDEIRTTGYFNDTYAAFNIKYSLQVISAFNNQFQAAIVLGRSKENGDFSDKEIYMMELINRHLSLKLYQDSLKNNTENNHAYTHLDEKIMKMADKCMLTKRETEVVFKVVKESLTNDEICSSLCIAGHTLNKHLSNIYIKCDVNSRVSLIHKVLS</sequence>
<feature type="domain" description="HTH luxR-type" evidence="1">
    <location>
        <begin position="203"/>
        <end position="267"/>
    </location>
</feature>
<dbReference type="GO" id="GO:0006355">
    <property type="term" value="P:regulation of DNA-templated transcription"/>
    <property type="evidence" value="ECO:0007669"/>
    <property type="project" value="InterPro"/>
</dbReference>
<organism evidence="2 3">
    <name type="scientific">Lentihominibacter hominis</name>
    <dbReference type="NCBI Taxonomy" id="2763645"/>
    <lineage>
        <taxon>Bacteria</taxon>
        <taxon>Bacillati</taxon>
        <taxon>Bacillota</taxon>
        <taxon>Clostridia</taxon>
        <taxon>Peptostreptococcales</taxon>
        <taxon>Anaerovoracaceae</taxon>
        <taxon>Lentihominibacter</taxon>
    </lineage>
</organism>
<dbReference type="InterPro" id="IPR016032">
    <property type="entry name" value="Sig_transdc_resp-reg_C-effctor"/>
</dbReference>
<accession>A0A926I9U4</accession>
<dbReference type="CDD" id="cd06170">
    <property type="entry name" value="LuxR_C_like"/>
    <property type="match status" value="1"/>
</dbReference>
<evidence type="ECO:0000259" key="1">
    <source>
        <dbReference type="PROSITE" id="PS50043"/>
    </source>
</evidence>
<dbReference type="SUPFAM" id="SSF46894">
    <property type="entry name" value="C-terminal effector domain of the bipartite response regulators"/>
    <property type="match status" value="1"/>
</dbReference>
<reference evidence="2" key="1">
    <citation type="submission" date="2020-08" db="EMBL/GenBank/DDBJ databases">
        <title>Genome public.</title>
        <authorList>
            <person name="Liu C."/>
            <person name="Sun Q."/>
        </authorList>
    </citation>
    <scope>NUCLEOTIDE SEQUENCE</scope>
    <source>
        <strain evidence="2">NSJ-24</strain>
    </source>
</reference>
<evidence type="ECO:0000313" key="2">
    <source>
        <dbReference type="EMBL" id="MBC8568397.1"/>
    </source>
</evidence>
<dbReference type="RefSeq" id="WP_187525277.1">
    <property type="nucleotide sequence ID" value="NZ_JACRTA010000002.1"/>
</dbReference>
<dbReference type="InterPro" id="IPR000792">
    <property type="entry name" value="Tscrpt_reg_LuxR_C"/>
</dbReference>
<proteinExistence type="predicted"/>
<dbReference type="SMART" id="SM00421">
    <property type="entry name" value="HTH_LUXR"/>
    <property type="match status" value="1"/>
</dbReference>
<evidence type="ECO:0000313" key="3">
    <source>
        <dbReference type="Proteomes" id="UP000610862"/>
    </source>
</evidence>
<name>A0A926I9U4_9FIRM</name>
<dbReference type="Pfam" id="PF00196">
    <property type="entry name" value="GerE"/>
    <property type="match status" value="1"/>
</dbReference>
<comment type="caution">
    <text evidence="2">The sequence shown here is derived from an EMBL/GenBank/DDBJ whole genome shotgun (WGS) entry which is preliminary data.</text>
</comment>
<dbReference type="Gene3D" id="1.10.10.10">
    <property type="entry name" value="Winged helix-like DNA-binding domain superfamily/Winged helix DNA-binding domain"/>
    <property type="match status" value="1"/>
</dbReference>
<dbReference type="Proteomes" id="UP000610862">
    <property type="component" value="Unassembled WGS sequence"/>
</dbReference>
<dbReference type="InterPro" id="IPR036388">
    <property type="entry name" value="WH-like_DNA-bd_sf"/>
</dbReference>
<dbReference type="PROSITE" id="PS50043">
    <property type="entry name" value="HTH_LUXR_2"/>
    <property type="match status" value="1"/>
</dbReference>
<dbReference type="EMBL" id="JACRTA010000002">
    <property type="protein sequence ID" value="MBC8568397.1"/>
    <property type="molecule type" value="Genomic_DNA"/>
</dbReference>
<dbReference type="GO" id="GO:0003677">
    <property type="term" value="F:DNA binding"/>
    <property type="evidence" value="ECO:0007669"/>
    <property type="project" value="InterPro"/>
</dbReference>
<gene>
    <name evidence="2" type="ORF">H8692_06475</name>
</gene>